<evidence type="ECO:0000256" key="5">
    <source>
        <dbReference type="ARBA" id="ARBA00023136"/>
    </source>
</evidence>
<evidence type="ECO:0000256" key="4">
    <source>
        <dbReference type="ARBA" id="ARBA00022989"/>
    </source>
</evidence>
<comment type="caution">
    <text evidence="8">The sequence shown here is derived from an EMBL/GenBank/DDBJ whole genome shotgun (WGS) entry which is preliminary data.</text>
</comment>
<dbReference type="NCBIfam" id="TIGR00254">
    <property type="entry name" value="GGDEF"/>
    <property type="match status" value="1"/>
</dbReference>
<dbReference type="FunFam" id="3.30.70.270:FF:000001">
    <property type="entry name" value="Diguanylate cyclase domain protein"/>
    <property type="match status" value="1"/>
</dbReference>
<evidence type="ECO:0000313" key="9">
    <source>
        <dbReference type="Proteomes" id="UP000580568"/>
    </source>
</evidence>
<evidence type="ECO:0000256" key="1">
    <source>
        <dbReference type="ARBA" id="ARBA00004651"/>
    </source>
</evidence>
<feature type="transmembrane region" description="Helical" evidence="6">
    <location>
        <begin position="5"/>
        <end position="22"/>
    </location>
</feature>
<dbReference type="InterPro" id="IPR000160">
    <property type="entry name" value="GGDEF_dom"/>
</dbReference>
<dbReference type="Pfam" id="PF07694">
    <property type="entry name" value="5TM-5TMR_LYT"/>
    <property type="match status" value="1"/>
</dbReference>
<dbReference type="RefSeq" id="WP_183279952.1">
    <property type="nucleotide sequence ID" value="NZ_BLZR01000002.1"/>
</dbReference>
<keyword evidence="5 6" id="KW-0472">Membrane</keyword>
<dbReference type="PANTHER" id="PTHR45138">
    <property type="entry name" value="REGULATORY COMPONENTS OF SENSORY TRANSDUCTION SYSTEM"/>
    <property type="match status" value="1"/>
</dbReference>
<dbReference type="InterPro" id="IPR050469">
    <property type="entry name" value="Diguanylate_Cyclase"/>
</dbReference>
<dbReference type="GO" id="GO:0000155">
    <property type="term" value="F:phosphorelay sensor kinase activity"/>
    <property type="evidence" value="ECO:0007669"/>
    <property type="project" value="InterPro"/>
</dbReference>
<dbReference type="Pfam" id="PF00990">
    <property type="entry name" value="GGDEF"/>
    <property type="match status" value="1"/>
</dbReference>
<feature type="transmembrane region" description="Helical" evidence="6">
    <location>
        <begin position="134"/>
        <end position="153"/>
    </location>
</feature>
<dbReference type="InterPro" id="IPR029787">
    <property type="entry name" value="Nucleotide_cyclase"/>
</dbReference>
<evidence type="ECO:0000259" key="7">
    <source>
        <dbReference type="PROSITE" id="PS50887"/>
    </source>
</evidence>
<feature type="transmembrane region" description="Helical" evidence="6">
    <location>
        <begin position="103"/>
        <end position="122"/>
    </location>
</feature>
<dbReference type="Proteomes" id="UP000580568">
    <property type="component" value="Unassembled WGS sequence"/>
</dbReference>
<protein>
    <recommendedName>
        <fullName evidence="7">GGDEF domain-containing protein</fullName>
    </recommendedName>
</protein>
<feature type="transmembrane region" description="Helical" evidence="6">
    <location>
        <begin position="71"/>
        <end position="97"/>
    </location>
</feature>
<feature type="transmembrane region" description="Helical" evidence="6">
    <location>
        <begin position="34"/>
        <end position="59"/>
    </location>
</feature>
<reference evidence="8 9" key="1">
    <citation type="submission" date="2020-07" db="EMBL/GenBank/DDBJ databases">
        <title>A new beta-1,3-glucan-decomposing anaerobic bacterium isolated from anoxic soil subjected to biological soil disinfestation.</title>
        <authorList>
            <person name="Ueki A."/>
            <person name="Tonouchi A."/>
        </authorList>
    </citation>
    <scope>NUCLEOTIDE SEQUENCE [LARGE SCALE GENOMIC DNA]</scope>
    <source>
        <strain evidence="8 9">TW1</strain>
    </source>
</reference>
<dbReference type="CDD" id="cd01949">
    <property type="entry name" value="GGDEF"/>
    <property type="match status" value="1"/>
</dbReference>
<name>A0A6V8SMH7_9CLOT</name>
<dbReference type="GO" id="GO:0005886">
    <property type="term" value="C:plasma membrane"/>
    <property type="evidence" value="ECO:0007669"/>
    <property type="project" value="UniProtKB-SubCell"/>
</dbReference>
<dbReference type="InterPro" id="IPR011620">
    <property type="entry name" value="Sig_transdc_His_kinase_LytS_TM"/>
</dbReference>
<dbReference type="GO" id="GO:0043709">
    <property type="term" value="P:cell adhesion involved in single-species biofilm formation"/>
    <property type="evidence" value="ECO:0007669"/>
    <property type="project" value="TreeGrafter"/>
</dbReference>
<dbReference type="EMBL" id="BLZR01000002">
    <property type="protein sequence ID" value="GFP78454.1"/>
    <property type="molecule type" value="Genomic_DNA"/>
</dbReference>
<dbReference type="PROSITE" id="PS50887">
    <property type="entry name" value="GGDEF"/>
    <property type="match status" value="1"/>
</dbReference>
<keyword evidence="3 6" id="KW-0812">Transmembrane</keyword>
<dbReference type="SMART" id="SM00267">
    <property type="entry name" value="GGDEF"/>
    <property type="match status" value="1"/>
</dbReference>
<gene>
    <name evidence="8" type="ORF">bsdtw1_04679</name>
</gene>
<dbReference type="Gene3D" id="3.30.70.270">
    <property type="match status" value="1"/>
</dbReference>
<dbReference type="GO" id="GO:1902201">
    <property type="term" value="P:negative regulation of bacterial-type flagellum-dependent cell motility"/>
    <property type="evidence" value="ECO:0007669"/>
    <property type="project" value="TreeGrafter"/>
</dbReference>
<evidence type="ECO:0000313" key="8">
    <source>
        <dbReference type="EMBL" id="GFP78454.1"/>
    </source>
</evidence>
<evidence type="ECO:0000256" key="2">
    <source>
        <dbReference type="ARBA" id="ARBA00022475"/>
    </source>
</evidence>
<keyword evidence="4 6" id="KW-1133">Transmembrane helix</keyword>
<keyword evidence="9" id="KW-1185">Reference proteome</keyword>
<evidence type="ECO:0000256" key="6">
    <source>
        <dbReference type="SAM" id="Phobius"/>
    </source>
</evidence>
<organism evidence="8 9">
    <name type="scientific">Clostridium fungisolvens</name>
    <dbReference type="NCBI Taxonomy" id="1604897"/>
    <lineage>
        <taxon>Bacteria</taxon>
        <taxon>Bacillati</taxon>
        <taxon>Bacillota</taxon>
        <taxon>Clostridia</taxon>
        <taxon>Eubacteriales</taxon>
        <taxon>Clostridiaceae</taxon>
        <taxon>Clostridium</taxon>
    </lineage>
</organism>
<proteinExistence type="predicted"/>
<dbReference type="GO" id="GO:0071555">
    <property type="term" value="P:cell wall organization"/>
    <property type="evidence" value="ECO:0007669"/>
    <property type="project" value="InterPro"/>
</dbReference>
<accession>A0A6V8SMH7</accession>
<evidence type="ECO:0000256" key="3">
    <source>
        <dbReference type="ARBA" id="ARBA00022692"/>
    </source>
</evidence>
<dbReference type="AlphaFoldDB" id="A0A6V8SMH7"/>
<keyword evidence="2" id="KW-1003">Cell membrane</keyword>
<comment type="subcellular location">
    <subcellularLocation>
        <location evidence="1">Cell membrane</location>
        <topology evidence="1">Multi-pass membrane protein</topology>
    </subcellularLocation>
</comment>
<dbReference type="SUPFAM" id="SSF55073">
    <property type="entry name" value="Nucleotide cyclase"/>
    <property type="match status" value="1"/>
</dbReference>
<feature type="transmembrane region" description="Helical" evidence="6">
    <location>
        <begin position="159"/>
        <end position="179"/>
    </location>
</feature>
<sequence>MIRELIINLSILISAISLGTQLRKGHDHLKSNPYTHQLTFGFVTGLLSIALMYFGFIIYDGSVIDFRNIAVMISAIYGGGVSIYLCSIMTAVFRIVYFGINTIAIYGVILTIIIGIGCWFIASNRLRTWQKWVYCTLFNTIASSIVLIIKYSYREDFKFILSVYIIASIVVSVITFSYLEYCFTLNKLYIRLVKESSQDFLTGVNNVRQFNKTLKLLAVNAVDKDERLSLLVIDIDNFKSVNDTYGHNNGDIVLKEVAIILKDSSRSFDVISRNGGEEFTAILLDCGKDNAIKIAEKIRTNIENHSFILSNEHQIYVTVSIGLASFPESTKDIKRLYELADEALYQSKKTGKNKVSHV</sequence>
<dbReference type="GO" id="GO:0052621">
    <property type="term" value="F:diguanylate cyclase activity"/>
    <property type="evidence" value="ECO:0007669"/>
    <property type="project" value="TreeGrafter"/>
</dbReference>
<dbReference type="InterPro" id="IPR043128">
    <property type="entry name" value="Rev_trsase/Diguanyl_cyclase"/>
</dbReference>
<feature type="domain" description="GGDEF" evidence="7">
    <location>
        <begin position="226"/>
        <end position="358"/>
    </location>
</feature>
<dbReference type="PANTHER" id="PTHR45138:SF9">
    <property type="entry name" value="DIGUANYLATE CYCLASE DGCM-RELATED"/>
    <property type="match status" value="1"/>
</dbReference>